<accession>A0ABN3EN23</accession>
<comment type="caution">
    <text evidence="2">The sequence shown here is derived from an EMBL/GenBank/DDBJ whole genome shotgun (WGS) entry which is preliminary data.</text>
</comment>
<evidence type="ECO:0000313" key="2">
    <source>
        <dbReference type="EMBL" id="GAA2263707.1"/>
    </source>
</evidence>
<dbReference type="Proteomes" id="UP001500305">
    <property type="component" value="Unassembled WGS sequence"/>
</dbReference>
<sequence>MRVHRSRHERGFITLPNALLQDRSLSYTARGLLVDLLSRPDGWREDGRRMADTSPQGRTAVSKALRELAQAGYYRVERVRQPDGTFVSVAHVYDTPQPVSPGHLVPGSGGAAADAAGANPVKDREKEPSLPEPPSSVQPRSGDAPEGEGGRDACGDSTTSTDAVGQHVGDEVTPVADAPVPLDPSVRESVATLFRVLRPEPRLRVGAVEALELAPLVARWLEQGHSEHDLARAVLPGLPAHVHSPIALLRDRLVRKLPPPPQPVAAVSAPVPRWSECPTCADPVPREGICRACAGLAPRPVAVGGGEAATARGIALVRAALRTGTAHLAASPA</sequence>
<organism evidence="2 3">
    <name type="scientific">Kitasatospora cystarginea</name>
    <dbReference type="NCBI Taxonomy" id="58350"/>
    <lineage>
        <taxon>Bacteria</taxon>
        <taxon>Bacillati</taxon>
        <taxon>Actinomycetota</taxon>
        <taxon>Actinomycetes</taxon>
        <taxon>Kitasatosporales</taxon>
        <taxon>Streptomycetaceae</taxon>
        <taxon>Kitasatospora</taxon>
    </lineage>
</organism>
<evidence type="ECO:0008006" key="4">
    <source>
        <dbReference type="Google" id="ProtNLM"/>
    </source>
</evidence>
<evidence type="ECO:0000256" key="1">
    <source>
        <dbReference type="SAM" id="MobiDB-lite"/>
    </source>
</evidence>
<reference evidence="2 3" key="1">
    <citation type="journal article" date="2019" name="Int. J. Syst. Evol. Microbiol.">
        <title>The Global Catalogue of Microorganisms (GCM) 10K type strain sequencing project: providing services to taxonomists for standard genome sequencing and annotation.</title>
        <authorList>
            <consortium name="The Broad Institute Genomics Platform"/>
            <consortium name="The Broad Institute Genome Sequencing Center for Infectious Disease"/>
            <person name="Wu L."/>
            <person name="Ma J."/>
        </authorList>
    </citation>
    <scope>NUCLEOTIDE SEQUENCE [LARGE SCALE GENOMIC DNA]</scope>
    <source>
        <strain evidence="2 3">JCM 7356</strain>
    </source>
</reference>
<evidence type="ECO:0000313" key="3">
    <source>
        <dbReference type="Proteomes" id="UP001500305"/>
    </source>
</evidence>
<feature type="region of interest" description="Disordered" evidence="1">
    <location>
        <begin position="98"/>
        <end position="164"/>
    </location>
</feature>
<protein>
    <recommendedName>
        <fullName evidence="4">Helix-turn-helix domain-containing protein</fullName>
    </recommendedName>
</protein>
<keyword evidence="3" id="KW-1185">Reference proteome</keyword>
<name>A0ABN3EN23_9ACTN</name>
<dbReference type="RefSeq" id="WP_344639223.1">
    <property type="nucleotide sequence ID" value="NZ_BAAATR010000029.1"/>
</dbReference>
<proteinExistence type="predicted"/>
<dbReference type="EMBL" id="BAAATR010000029">
    <property type="protein sequence ID" value="GAA2263707.1"/>
    <property type="molecule type" value="Genomic_DNA"/>
</dbReference>
<gene>
    <name evidence="2" type="ORF">GCM10010430_55360</name>
</gene>